<feature type="compositionally biased region" description="Basic and acidic residues" evidence="1">
    <location>
        <begin position="378"/>
        <end position="392"/>
    </location>
</feature>
<feature type="compositionally biased region" description="Polar residues" evidence="1">
    <location>
        <begin position="419"/>
        <end position="430"/>
    </location>
</feature>
<keyword evidence="4" id="KW-1185">Reference proteome</keyword>
<feature type="compositionally biased region" description="Basic and acidic residues" evidence="1">
    <location>
        <begin position="204"/>
        <end position="224"/>
    </location>
</feature>
<feature type="compositionally biased region" description="Basic and acidic residues" evidence="1">
    <location>
        <begin position="405"/>
        <end position="418"/>
    </location>
</feature>
<organism evidence="3 4">
    <name type="scientific">Zopfia rhizophila CBS 207.26</name>
    <dbReference type="NCBI Taxonomy" id="1314779"/>
    <lineage>
        <taxon>Eukaryota</taxon>
        <taxon>Fungi</taxon>
        <taxon>Dikarya</taxon>
        <taxon>Ascomycota</taxon>
        <taxon>Pezizomycotina</taxon>
        <taxon>Dothideomycetes</taxon>
        <taxon>Dothideomycetes incertae sedis</taxon>
        <taxon>Zopfiaceae</taxon>
        <taxon>Zopfia</taxon>
    </lineage>
</organism>
<feature type="compositionally biased region" description="Low complexity" evidence="1">
    <location>
        <begin position="461"/>
        <end position="486"/>
    </location>
</feature>
<dbReference type="Pfam" id="PF21204">
    <property type="entry name" value="Ebp1_C"/>
    <property type="match status" value="1"/>
</dbReference>
<feature type="domain" description="Ell binding protein Ebp1 C-terminal" evidence="2">
    <location>
        <begin position="520"/>
        <end position="650"/>
    </location>
</feature>
<feature type="compositionally biased region" description="Pro residues" evidence="1">
    <location>
        <begin position="1"/>
        <end position="11"/>
    </location>
</feature>
<accession>A0A6A6DYK2</accession>
<gene>
    <name evidence="3" type="ORF">K469DRAFT_690466</name>
</gene>
<evidence type="ECO:0000313" key="3">
    <source>
        <dbReference type="EMBL" id="KAF2182716.1"/>
    </source>
</evidence>
<dbReference type="EMBL" id="ML994646">
    <property type="protein sequence ID" value="KAF2182716.1"/>
    <property type="molecule type" value="Genomic_DNA"/>
</dbReference>
<dbReference type="InterPro" id="IPR049403">
    <property type="entry name" value="Ebp1_C"/>
</dbReference>
<feature type="region of interest" description="Disordered" evidence="1">
    <location>
        <begin position="376"/>
        <end position="542"/>
    </location>
</feature>
<sequence>MSIPEPAPDPAKPGSKAHSRSAKEQEELHKLDAICDRIKRAVPEAPYILSVPSLHPYQHWSRQEAQSWMMGHLFERHEEHLQYRTFQYREPYMDCFVLQPGEEDIPQTEKPKPQTLNTPSQGPKKKISLSAYKSKQANGVITPGSKKPSPNLAPRKPDQAQVNGVKESAKAASPPPKSKEPQSQKRASASVQATGNQPAASQEWEERPAKKPRKEVSPDPKPSLEESPPSNSTPHGLPPLLSPVGASIPQPYDLPPILSPTLPSNIQAELDRLETQRKRAESNASTLSSDRKSQLLPVPDARSQKRDEGAKTNSRIRSVSVNDKSPGSVLSSRIQSSGPSLCRGEPSLIVRLKYTKKIGSTIQQLLRLPPTWKAPTAIEKKERQGTTKERSVKTQTKAFDGAASKSKENAKAISRRTDTSTPTANANSNMAGRGQEKRPLGEDDASLIIPSKRPKTQQDGPSTPSQQTVSSPALSNKSSAQKSQSQYITPRKDLKAINMIRTNSAEGYDSTPGRSGATPSGSKHVDGKVAPTSTPVNGKKHADIQTCQQTSMKLNTLGRSLKHEAQKFVDKGGQMSKEDHKRAAVTSVECILSYMAAYHVQDISLNLRGRPGEVENTWKTLLPLCMSYMVRTKDFPHLEGLRLYLSAVISASICGLVALRSRARAHDSPHDTPHPEPAPNLHLLSDHYIKLLRSSQDAKLALSPDDIQNLYPKTYAGREAVAKPTKELGKLSCGNLTGPYFLPLGIETTPIQAVRFGLKFLSEYCEKEGLGYAIRVSLEKPE</sequence>
<feature type="compositionally biased region" description="Polar residues" evidence="1">
    <location>
        <begin position="311"/>
        <end position="339"/>
    </location>
</feature>
<proteinExistence type="predicted"/>
<feature type="region of interest" description="Disordered" evidence="1">
    <location>
        <begin position="1"/>
        <end position="28"/>
    </location>
</feature>
<evidence type="ECO:0000313" key="4">
    <source>
        <dbReference type="Proteomes" id="UP000800200"/>
    </source>
</evidence>
<feature type="compositionally biased region" description="Basic and acidic residues" evidence="1">
    <location>
        <begin position="269"/>
        <end position="281"/>
    </location>
</feature>
<dbReference type="OrthoDB" id="284473at2759"/>
<feature type="compositionally biased region" description="Polar residues" evidence="1">
    <location>
        <begin position="186"/>
        <end position="200"/>
    </location>
</feature>
<feature type="region of interest" description="Disordered" evidence="1">
    <location>
        <begin position="103"/>
        <end position="341"/>
    </location>
</feature>
<dbReference type="AlphaFoldDB" id="A0A6A6DYK2"/>
<reference evidence="3" key="1">
    <citation type="journal article" date="2020" name="Stud. Mycol.">
        <title>101 Dothideomycetes genomes: a test case for predicting lifestyles and emergence of pathogens.</title>
        <authorList>
            <person name="Haridas S."/>
            <person name="Albert R."/>
            <person name="Binder M."/>
            <person name="Bloem J."/>
            <person name="Labutti K."/>
            <person name="Salamov A."/>
            <person name="Andreopoulos B."/>
            <person name="Baker S."/>
            <person name="Barry K."/>
            <person name="Bills G."/>
            <person name="Bluhm B."/>
            <person name="Cannon C."/>
            <person name="Castanera R."/>
            <person name="Culley D."/>
            <person name="Daum C."/>
            <person name="Ezra D."/>
            <person name="Gonzalez J."/>
            <person name="Henrissat B."/>
            <person name="Kuo A."/>
            <person name="Liang C."/>
            <person name="Lipzen A."/>
            <person name="Lutzoni F."/>
            <person name="Magnuson J."/>
            <person name="Mondo S."/>
            <person name="Nolan M."/>
            <person name="Ohm R."/>
            <person name="Pangilinan J."/>
            <person name="Park H.-J."/>
            <person name="Ramirez L."/>
            <person name="Alfaro M."/>
            <person name="Sun H."/>
            <person name="Tritt A."/>
            <person name="Yoshinaga Y."/>
            <person name="Zwiers L.-H."/>
            <person name="Turgeon B."/>
            <person name="Goodwin S."/>
            <person name="Spatafora J."/>
            <person name="Crous P."/>
            <person name="Grigoriev I."/>
        </authorList>
    </citation>
    <scope>NUCLEOTIDE SEQUENCE</scope>
    <source>
        <strain evidence="3">CBS 207.26</strain>
    </source>
</reference>
<evidence type="ECO:0000256" key="1">
    <source>
        <dbReference type="SAM" id="MobiDB-lite"/>
    </source>
</evidence>
<protein>
    <recommendedName>
        <fullName evidence="2">Ell binding protein Ebp1 C-terminal domain-containing protein</fullName>
    </recommendedName>
</protein>
<dbReference type="Proteomes" id="UP000800200">
    <property type="component" value="Unassembled WGS sequence"/>
</dbReference>
<evidence type="ECO:0000259" key="2">
    <source>
        <dbReference type="Pfam" id="PF21204"/>
    </source>
</evidence>
<name>A0A6A6DYK2_9PEZI</name>